<evidence type="ECO:0000256" key="2">
    <source>
        <dbReference type="ARBA" id="ARBA00004123"/>
    </source>
</evidence>
<keyword evidence="6" id="KW-0833">Ubl conjugation pathway</keyword>
<feature type="coiled-coil region" evidence="8">
    <location>
        <begin position="183"/>
        <end position="210"/>
    </location>
</feature>
<evidence type="ECO:0000256" key="6">
    <source>
        <dbReference type="ARBA" id="ARBA00022786"/>
    </source>
</evidence>
<dbReference type="InterPro" id="IPR013083">
    <property type="entry name" value="Znf_RING/FYVE/PHD"/>
</dbReference>
<keyword evidence="7" id="KW-0539">Nucleus</keyword>
<dbReference type="Proteomes" id="UP000887578">
    <property type="component" value="Unplaced"/>
</dbReference>
<evidence type="ECO:0000256" key="3">
    <source>
        <dbReference type="ARBA" id="ARBA00007930"/>
    </source>
</evidence>
<protein>
    <recommendedName>
        <fullName evidence="4">RING-type E3 ubiquitin transferase</fullName>
        <ecNumber evidence="4">2.3.2.27</ecNumber>
    </recommendedName>
</protein>
<dbReference type="GO" id="GO:0016567">
    <property type="term" value="P:protein ubiquitination"/>
    <property type="evidence" value="ECO:0007669"/>
    <property type="project" value="InterPro"/>
</dbReference>
<evidence type="ECO:0000256" key="8">
    <source>
        <dbReference type="SAM" id="Coils"/>
    </source>
</evidence>
<reference evidence="11" key="1">
    <citation type="submission" date="2022-11" db="UniProtKB">
        <authorList>
            <consortium name="WormBaseParasite"/>
        </authorList>
    </citation>
    <scope>IDENTIFICATION</scope>
</reference>
<evidence type="ECO:0000259" key="9">
    <source>
        <dbReference type="PROSITE" id="PS51698"/>
    </source>
</evidence>
<dbReference type="AlphaFoldDB" id="A0A914Q0W5"/>
<dbReference type="EC" id="2.3.2.27" evidence="4"/>
<evidence type="ECO:0000256" key="7">
    <source>
        <dbReference type="ARBA" id="ARBA00023242"/>
    </source>
</evidence>
<dbReference type="Gene3D" id="3.30.40.10">
    <property type="entry name" value="Zinc/RING finger domain, C3HC4 (zinc finger)"/>
    <property type="match status" value="1"/>
</dbReference>
<dbReference type="FunFam" id="3.30.40.10:FF:000079">
    <property type="entry name" value="Peptidyl-prolyl cis-trans isomerase 2"/>
    <property type="match status" value="1"/>
</dbReference>
<keyword evidence="8" id="KW-0175">Coiled coil</keyword>
<evidence type="ECO:0000256" key="4">
    <source>
        <dbReference type="ARBA" id="ARBA00012483"/>
    </source>
</evidence>
<dbReference type="WBParaSite" id="PDA_v2.g24806.t1">
    <property type="protein sequence ID" value="PDA_v2.g24806.t1"/>
    <property type="gene ID" value="PDA_v2.g24806"/>
</dbReference>
<comment type="similarity">
    <text evidence="3">Belongs to the cyclophilin-type PPIase family. PPIL2 subfamily.</text>
</comment>
<dbReference type="GO" id="GO:0061630">
    <property type="term" value="F:ubiquitin protein ligase activity"/>
    <property type="evidence" value="ECO:0007669"/>
    <property type="project" value="UniProtKB-EC"/>
</dbReference>
<comment type="subcellular location">
    <subcellularLocation>
        <location evidence="2">Nucleus</location>
    </subcellularLocation>
</comment>
<dbReference type="InterPro" id="IPR003613">
    <property type="entry name" value="Ubox_domain"/>
</dbReference>
<proteinExistence type="inferred from homology"/>
<feature type="domain" description="U-box" evidence="9">
    <location>
        <begin position="39"/>
        <end position="118"/>
    </location>
</feature>
<comment type="catalytic activity">
    <reaction evidence="1">
        <text>S-ubiquitinyl-[E2 ubiquitin-conjugating enzyme]-L-cysteine + [acceptor protein]-L-lysine = [E2 ubiquitin-conjugating enzyme]-L-cysteine + N(6)-ubiquitinyl-[acceptor protein]-L-lysine.</text>
        <dbReference type="EC" id="2.3.2.27"/>
    </reaction>
</comment>
<keyword evidence="5" id="KW-0808">Transferase</keyword>
<evidence type="ECO:0000256" key="5">
    <source>
        <dbReference type="ARBA" id="ARBA00022679"/>
    </source>
</evidence>
<evidence type="ECO:0000313" key="11">
    <source>
        <dbReference type="WBParaSite" id="PDA_v2.g24806.t1"/>
    </source>
</evidence>
<dbReference type="SMART" id="SM00504">
    <property type="entry name" value="Ubox"/>
    <property type="match status" value="1"/>
</dbReference>
<keyword evidence="10" id="KW-1185">Reference proteome</keyword>
<sequence length="287" mass="33153">MGKKQHQSDKLYLTTKEWKDLYGGHKDDKSSKIQRAEFKKLPFTHCALSFVPFKDPVCSPEGIIFEMTAIYPYVKKNGINPVNGNKMSIKDLITLHFAKDNDGSFRSIDELNLKRNYLKDLLNEVPFQRKDIITLQDPNDIEKFNMEKFYHVQFDTKTKTEIADEKKAMESPMYYINNVSGEARTVLDKLKTMEKEAERKEETAKIADKINAAHYSQGKMAAGFTSTTFEPVTQNHSAVLEDNIVRYSRVTKNGYVQVITNYGPLNIELYCKIAPKAYFIDWFLDLL</sequence>
<dbReference type="PROSITE" id="PS51698">
    <property type="entry name" value="U_BOX"/>
    <property type="match status" value="1"/>
</dbReference>
<dbReference type="SUPFAM" id="SSF57850">
    <property type="entry name" value="RING/U-box"/>
    <property type="match status" value="1"/>
</dbReference>
<evidence type="ECO:0000256" key="1">
    <source>
        <dbReference type="ARBA" id="ARBA00000900"/>
    </source>
</evidence>
<dbReference type="GO" id="GO:0005634">
    <property type="term" value="C:nucleus"/>
    <property type="evidence" value="ECO:0007669"/>
    <property type="project" value="UniProtKB-SubCell"/>
</dbReference>
<evidence type="ECO:0000313" key="10">
    <source>
        <dbReference type="Proteomes" id="UP000887578"/>
    </source>
</evidence>
<name>A0A914Q0W5_9BILA</name>
<organism evidence="10 11">
    <name type="scientific">Panagrolaimus davidi</name>
    <dbReference type="NCBI Taxonomy" id="227884"/>
    <lineage>
        <taxon>Eukaryota</taxon>
        <taxon>Metazoa</taxon>
        <taxon>Ecdysozoa</taxon>
        <taxon>Nematoda</taxon>
        <taxon>Chromadorea</taxon>
        <taxon>Rhabditida</taxon>
        <taxon>Tylenchina</taxon>
        <taxon>Panagrolaimomorpha</taxon>
        <taxon>Panagrolaimoidea</taxon>
        <taxon>Panagrolaimidae</taxon>
        <taxon>Panagrolaimus</taxon>
    </lineage>
</organism>
<accession>A0A914Q0W5</accession>